<name>A0A9P6WSN6_RHIOR</name>
<evidence type="ECO:0000313" key="2">
    <source>
        <dbReference type="EMBL" id="KAG1275311.1"/>
    </source>
</evidence>
<feature type="region of interest" description="Disordered" evidence="1">
    <location>
        <begin position="59"/>
        <end position="80"/>
    </location>
</feature>
<comment type="caution">
    <text evidence="2">The sequence shown here is derived from an EMBL/GenBank/DDBJ whole genome shotgun (WGS) entry which is preliminary data.</text>
</comment>
<proteinExistence type="predicted"/>
<gene>
    <name evidence="2" type="ORF">G6F64_014925</name>
</gene>
<reference evidence="2" key="1">
    <citation type="journal article" date="2020" name="Microb. Genom.">
        <title>Genetic diversity of clinical and environmental Mucorales isolates obtained from an investigation of mucormycosis cases among solid organ transplant recipients.</title>
        <authorList>
            <person name="Nguyen M.H."/>
            <person name="Kaul D."/>
            <person name="Muto C."/>
            <person name="Cheng S.J."/>
            <person name="Richter R.A."/>
            <person name="Bruno V.M."/>
            <person name="Liu G."/>
            <person name="Beyhan S."/>
            <person name="Sundermann A.J."/>
            <person name="Mounaud S."/>
            <person name="Pasculle A.W."/>
            <person name="Nierman W.C."/>
            <person name="Driscoll E."/>
            <person name="Cumbie R."/>
            <person name="Clancy C.J."/>
            <person name="Dupont C.L."/>
        </authorList>
    </citation>
    <scope>NUCLEOTIDE SEQUENCE</scope>
    <source>
        <strain evidence="2">GL11</strain>
    </source>
</reference>
<dbReference type="AlphaFoldDB" id="A0A9P6WSN6"/>
<sequence length="113" mass="11926">MRPRASRLCAPSVRMLCRRSASLIMITRRSRDIASSILRKLSAAASWRSRNFSLSSLVTPSTSSATASPNSEASSSRVSGVSSMVSCRIAAISASTSRPSSASTWATATGWVI</sequence>
<dbReference type="EMBL" id="JAANQT010010249">
    <property type="protein sequence ID" value="KAG1275311.1"/>
    <property type="molecule type" value="Genomic_DNA"/>
</dbReference>
<evidence type="ECO:0000313" key="3">
    <source>
        <dbReference type="Proteomes" id="UP000716291"/>
    </source>
</evidence>
<dbReference type="Proteomes" id="UP000716291">
    <property type="component" value="Unassembled WGS sequence"/>
</dbReference>
<protein>
    <submittedName>
        <fullName evidence="2">Uncharacterized protein</fullName>
    </submittedName>
</protein>
<evidence type="ECO:0000256" key="1">
    <source>
        <dbReference type="SAM" id="MobiDB-lite"/>
    </source>
</evidence>
<accession>A0A9P6WSN6</accession>
<keyword evidence="3" id="KW-1185">Reference proteome</keyword>
<organism evidence="2 3">
    <name type="scientific">Rhizopus oryzae</name>
    <name type="common">Mucormycosis agent</name>
    <name type="synonym">Rhizopus arrhizus var. delemar</name>
    <dbReference type="NCBI Taxonomy" id="64495"/>
    <lineage>
        <taxon>Eukaryota</taxon>
        <taxon>Fungi</taxon>
        <taxon>Fungi incertae sedis</taxon>
        <taxon>Mucoromycota</taxon>
        <taxon>Mucoromycotina</taxon>
        <taxon>Mucoromycetes</taxon>
        <taxon>Mucorales</taxon>
        <taxon>Mucorineae</taxon>
        <taxon>Rhizopodaceae</taxon>
        <taxon>Rhizopus</taxon>
    </lineage>
</organism>